<feature type="domain" description="PilZ" evidence="1">
    <location>
        <begin position="20"/>
        <end position="100"/>
    </location>
</feature>
<dbReference type="InterPro" id="IPR009875">
    <property type="entry name" value="PilZ_domain"/>
</dbReference>
<sequence length="116" mass="13065">MEHRCSIRKPIEFQLLLYKHGLPVQNGTCCNIGLGGMFINTGENRWHKNEYLEVEILSQTGITAMRLAAVVVHQNQQGMGVMFDAVTGEQRQILRTWLFGRPLQDSVPAETVRAVA</sequence>
<dbReference type="SUPFAM" id="SSF141371">
    <property type="entry name" value="PilZ domain-like"/>
    <property type="match status" value="1"/>
</dbReference>
<name>A0A3B0YAY8_9ZZZZ</name>
<dbReference type="EMBL" id="UOFK01000137">
    <property type="protein sequence ID" value="VAW78018.1"/>
    <property type="molecule type" value="Genomic_DNA"/>
</dbReference>
<accession>A0A3B0YAY8</accession>
<reference evidence="2" key="1">
    <citation type="submission" date="2018-06" db="EMBL/GenBank/DDBJ databases">
        <authorList>
            <person name="Zhirakovskaya E."/>
        </authorList>
    </citation>
    <scope>NUCLEOTIDE SEQUENCE</scope>
</reference>
<dbReference type="GO" id="GO:0035438">
    <property type="term" value="F:cyclic-di-GMP binding"/>
    <property type="evidence" value="ECO:0007669"/>
    <property type="project" value="InterPro"/>
</dbReference>
<evidence type="ECO:0000259" key="1">
    <source>
        <dbReference type="Pfam" id="PF07238"/>
    </source>
</evidence>
<proteinExistence type="predicted"/>
<dbReference type="Pfam" id="PF07238">
    <property type="entry name" value="PilZ"/>
    <property type="match status" value="1"/>
</dbReference>
<protein>
    <recommendedName>
        <fullName evidence="1">PilZ domain-containing protein</fullName>
    </recommendedName>
</protein>
<dbReference type="AlphaFoldDB" id="A0A3B0YAY8"/>
<evidence type="ECO:0000313" key="2">
    <source>
        <dbReference type="EMBL" id="VAW78018.1"/>
    </source>
</evidence>
<dbReference type="Gene3D" id="2.40.10.220">
    <property type="entry name" value="predicted glycosyltransferase like domains"/>
    <property type="match status" value="1"/>
</dbReference>
<organism evidence="2">
    <name type="scientific">hydrothermal vent metagenome</name>
    <dbReference type="NCBI Taxonomy" id="652676"/>
    <lineage>
        <taxon>unclassified sequences</taxon>
        <taxon>metagenomes</taxon>
        <taxon>ecological metagenomes</taxon>
    </lineage>
</organism>
<gene>
    <name evidence="2" type="ORF">MNBD_GAMMA13-556</name>
</gene>